<protein>
    <recommendedName>
        <fullName evidence="4">Peptidase S1 domain-containing protein</fullName>
    </recommendedName>
</protein>
<gene>
    <name evidence="5" type="ORF">DIABBA_LOCUS7990</name>
</gene>
<feature type="domain" description="Peptidase S1" evidence="4">
    <location>
        <begin position="57"/>
        <end position="302"/>
    </location>
</feature>
<dbReference type="PANTHER" id="PTHR24256">
    <property type="entry name" value="TRYPTASE-RELATED"/>
    <property type="match status" value="1"/>
</dbReference>
<evidence type="ECO:0000256" key="3">
    <source>
        <dbReference type="SAM" id="SignalP"/>
    </source>
</evidence>
<reference evidence="5" key="1">
    <citation type="submission" date="2022-01" db="EMBL/GenBank/DDBJ databases">
        <authorList>
            <person name="King R."/>
        </authorList>
    </citation>
    <scope>NUCLEOTIDE SEQUENCE</scope>
</reference>
<dbReference type="AlphaFoldDB" id="A0A9N9XDA5"/>
<sequence length="305" mass="34033">MKTANFLICLLWVCLNITKGNFQDSSQGAIANEMCKIYTENAKKNNSCPIPLFTPLISRGLFAERAEFPHMVQVGYKGENGTEWLVSGFIISKNYVITVAHGTRPRDRNAPEIVRAGVTDKADLSTAQIRTIESIIVHPEYKPPIKYNDIALIKVKEDFIFNKFVSPICLHTNEENPDVKGIHSGWGPTNYLEDRPTHMVKILVNFDSNESCNKIYSRQSTSSLPQGIIKDRLVCAGGNTIDGCQSESGGPLQIFRRDESGTNCMYDAVGISSFGVPCGISQKPSVFTRVSHYIPWIEKNVWPQK</sequence>
<dbReference type="FunFam" id="2.40.10.10:FF:000068">
    <property type="entry name" value="transmembrane protease serine 2"/>
    <property type="match status" value="1"/>
</dbReference>
<dbReference type="Gene3D" id="2.40.10.10">
    <property type="entry name" value="Trypsin-like serine proteases"/>
    <property type="match status" value="1"/>
</dbReference>
<feature type="signal peptide" evidence="3">
    <location>
        <begin position="1"/>
        <end position="20"/>
    </location>
</feature>
<evidence type="ECO:0000256" key="2">
    <source>
        <dbReference type="ARBA" id="ARBA00024195"/>
    </source>
</evidence>
<dbReference type="Pfam" id="PF00089">
    <property type="entry name" value="Trypsin"/>
    <property type="match status" value="1"/>
</dbReference>
<dbReference type="PROSITE" id="PS50240">
    <property type="entry name" value="TRYPSIN_DOM"/>
    <property type="match status" value="1"/>
</dbReference>
<evidence type="ECO:0000256" key="1">
    <source>
        <dbReference type="ARBA" id="ARBA00023157"/>
    </source>
</evidence>
<dbReference type="CDD" id="cd00190">
    <property type="entry name" value="Tryp_SPc"/>
    <property type="match status" value="1"/>
</dbReference>
<evidence type="ECO:0000259" key="4">
    <source>
        <dbReference type="PROSITE" id="PS50240"/>
    </source>
</evidence>
<accession>A0A9N9XDA5</accession>
<keyword evidence="3" id="KW-0732">Signal</keyword>
<dbReference type="GO" id="GO:0004252">
    <property type="term" value="F:serine-type endopeptidase activity"/>
    <property type="evidence" value="ECO:0007669"/>
    <property type="project" value="InterPro"/>
</dbReference>
<evidence type="ECO:0000313" key="5">
    <source>
        <dbReference type="EMBL" id="CAG9834706.1"/>
    </source>
</evidence>
<feature type="chain" id="PRO_5040144395" description="Peptidase S1 domain-containing protein" evidence="3">
    <location>
        <begin position="21"/>
        <end position="305"/>
    </location>
</feature>
<organism evidence="5 6">
    <name type="scientific">Diabrotica balteata</name>
    <name type="common">Banded cucumber beetle</name>
    <dbReference type="NCBI Taxonomy" id="107213"/>
    <lineage>
        <taxon>Eukaryota</taxon>
        <taxon>Metazoa</taxon>
        <taxon>Ecdysozoa</taxon>
        <taxon>Arthropoda</taxon>
        <taxon>Hexapoda</taxon>
        <taxon>Insecta</taxon>
        <taxon>Pterygota</taxon>
        <taxon>Neoptera</taxon>
        <taxon>Endopterygota</taxon>
        <taxon>Coleoptera</taxon>
        <taxon>Polyphaga</taxon>
        <taxon>Cucujiformia</taxon>
        <taxon>Chrysomeloidea</taxon>
        <taxon>Chrysomelidae</taxon>
        <taxon>Galerucinae</taxon>
        <taxon>Diabroticina</taxon>
        <taxon>Diabroticites</taxon>
        <taxon>Diabrotica</taxon>
    </lineage>
</organism>
<name>A0A9N9XDA5_DIABA</name>
<dbReference type="GO" id="GO:0006508">
    <property type="term" value="P:proteolysis"/>
    <property type="evidence" value="ECO:0007669"/>
    <property type="project" value="InterPro"/>
</dbReference>
<keyword evidence="6" id="KW-1185">Reference proteome</keyword>
<comment type="similarity">
    <text evidence="2">Belongs to the peptidase S1 family. CLIP subfamily.</text>
</comment>
<dbReference type="SUPFAM" id="SSF50494">
    <property type="entry name" value="Trypsin-like serine proteases"/>
    <property type="match status" value="1"/>
</dbReference>
<dbReference type="InterPro" id="IPR051487">
    <property type="entry name" value="Ser/Thr_Proteases_Immune/Dev"/>
</dbReference>
<dbReference type="InterPro" id="IPR001254">
    <property type="entry name" value="Trypsin_dom"/>
</dbReference>
<dbReference type="SMART" id="SM00020">
    <property type="entry name" value="Tryp_SPc"/>
    <property type="match status" value="1"/>
</dbReference>
<dbReference type="InterPro" id="IPR001314">
    <property type="entry name" value="Peptidase_S1A"/>
</dbReference>
<keyword evidence="1" id="KW-1015">Disulfide bond</keyword>
<dbReference type="PRINTS" id="PR00722">
    <property type="entry name" value="CHYMOTRYPSIN"/>
</dbReference>
<dbReference type="EMBL" id="OU898280">
    <property type="protein sequence ID" value="CAG9834706.1"/>
    <property type="molecule type" value="Genomic_DNA"/>
</dbReference>
<proteinExistence type="inferred from homology"/>
<dbReference type="InterPro" id="IPR043504">
    <property type="entry name" value="Peptidase_S1_PA_chymotrypsin"/>
</dbReference>
<evidence type="ECO:0000313" key="6">
    <source>
        <dbReference type="Proteomes" id="UP001153709"/>
    </source>
</evidence>
<dbReference type="Proteomes" id="UP001153709">
    <property type="component" value="Chromosome 5"/>
</dbReference>
<dbReference type="InterPro" id="IPR009003">
    <property type="entry name" value="Peptidase_S1_PA"/>
</dbReference>
<dbReference type="OrthoDB" id="6339452at2759"/>